<dbReference type="PROSITE" id="PS51384">
    <property type="entry name" value="FAD_FR"/>
    <property type="match status" value="1"/>
</dbReference>
<feature type="binding site" evidence="5">
    <location>
        <position position="112"/>
    </location>
    <ligand>
        <name>FAD</name>
        <dbReference type="ChEBI" id="CHEBI:57692"/>
    </ligand>
</feature>
<dbReference type="Pfam" id="PF00175">
    <property type="entry name" value="NAD_binding_1"/>
    <property type="match status" value="1"/>
</dbReference>
<dbReference type="InterPro" id="IPR001834">
    <property type="entry name" value="CBR-like"/>
</dbReference>
<evidence type="ECO:0000256" key="5">
    <source>
        <dbReference type="PIRSR" id="PIRSR601834-1"/>
    </source>
</evidence>
<feature type="binding site" evidence="5">
    <location>
        <position position="110"/>
    </location>
    <ligand>
        <name>FAD</name>
        <dbReference type="ChEBI" id="CHEBI:57692"/>
    </ligand>
</feature>
<feature type="binding site" evidence="5">
    <location>
        <position position="124"/>
    </location>
    <ligand>
        <name>FAD</name>
        <dbReference type="ChEBI" id="CHEBI:57692"/>
    </ligand>
</feature>
<gene>
    <name evidence="8" type="ORF">PINE0816_LOCUS19955</name>
</gene>
<accession>A0A7S0CHC5</accession>
<keyword evidence="2 5" id="KW-0285">Flavoprotein</keyword>
<proteinExistence type="predicted"/>
<comment type="cofactor">
    <cofactor evidence="1 5">
        <name>FAD</name>
        <dbReference type="ChEBI" id="CHEBI:57692"/>
    </cofactor>
</comment>
<organism evidence="8">
    <name type="scientific">Proboscia inermis</name>
    <dbReference type="NCBI Taxonomy" id="420281"/>
    <lineage>
        <taxon>Eukaryota</taxon>
        <taxon>Sar</taxon>
        <taxon>Stramenopiles</taxon>
        <taxon>Ochrophyta</taxon>
        <taxon>Bacillariophyta</taxon>
        <taxon>Coscinodiscophyceae</taxon>
        <taxon>Rhizosoleniophycidae</taxon>
        <taxon>Rhizosoleniales</taxon>
        <taxon>Rhizosoleniaceae</taxon>
        <taxon>Proboscia</taxon>
    </lineage>
</organism>
<keyword evidence="3 5" id="KW-0274">FAD</keyword>
<name>A0A7S0CHC5_9STRA</name>
<dbReference type="PANTHER" id="PTHR19370:SF185">
    <property type="entry name" value="NADH-CYTOCHROME B5 REDUCTASE"/>
    <property type="match status" value="1"/>
</dbReference>
<feature type="chain" id="PRO_5031142757" description="FAD-binding FR-type domain-containing protein" evidence="6">
    <location>
        <begin position="16"/>
        <end position="320"/>
    </location>
</feature>
<dbReference type="EMBL" id="HBEL01042812">
    <property type="protein sequence ID" value="CAD8423797.1"/>
    <property type="molecule type" value="Transcribed_RNA"/>
</dbReference>
<feature type="binding site" evidence="5">
    <location>
        <position position="164"/>
    </location>
    <ligand>
        <name>FAD</name>
        <dbReference type="ChEBI" id="CHEBI:57692"/>
    </ligand>
</feature>
<dbReference type="SUPFAM" id="SSF63380">
    <property type="entry name" value="Riboflavin synthase domain-like"/>
    <property type="match status" value="1"/>
</dbReference>
<evidence type="ECO:0000256" key="3">
    <source>
        <dbReference type="ARBA" id="ARBA00022827"/>
    </source>
</evidence>
<feature type="signal peptide" evidence="6">
    <location>
        <begin position="1"/>
        <end position="15"/>
    </location>
</feature>
<dbReference type="PANTHER" id="PTHR19370">
    <property type="entry name" value="NADH-CYTOCHROME B5 REDUCTASE"/>
    <property type="match status" value="1"/>
</dbReference>
<dbReference type="AlphaFoldDB" id="A0A7S0CHC5"/>
<sequence>MPLLLLLLLLDSATAAFESPESGESALPPRSGTSCQLLSREVLTGNSTTPAVHRLRLSLPPTARFPRCCDDSSPGMIHVRVKAPDAAGQPLRFNPYSAHLNPDQRSFDLVVKVYPGGPPAHPGVSGYLGELAVGDRVHVPEIRALDWRHESPRAGLVCFGVGVTECVGPAEALLENGGEVRMVTANRNAEDVVLLEELRELLVKYPTRFRVRHCISQTTAAETNLAMVENESMTQGRVDYRVLMEEFGGKWRDGGAAEHFLMVGTAAMEQAVIGMIARARLYDFSKIRGHPLFLLIKGPHGDNSKWVALSPSESDESVEL</sequence>
<keyword evidence="4" id="KW-0560">Oxidoreductase</keyword>
<dbReference type="GO" id="GO:0016491">
    <property type="term" value="F:oxidoreductase activity"/>
    <property type="evidence" value="ECO:0007669"/>
    <property type="project" value="UniProtKB-KW"/>
</dbReference>
<dbReference type="InterPro" id="IPR039261">
    <property type="entry name" value="FNR_nucleotide-bd"/>
</dbReference>
<evidence type="ECO:0000256" key="2">
    <source>
        <dbReference type="ARBA" id="ARBA00022630"/>
    </source>
</evidence>
<evidence type="ECO:0000259" key="7">
    <source>
        <dbReference type="PROSITE" id="PS51384"/>
    </source>
</evidence>
<keyword evidence="6" id="KW-0732">Signal</keyword>
<dbReference type="InterPro" id="IPR001433">
    <property type="entry name" value="OxRdtase_FAD/NAD-bd"/>
</dbReference>
<protein>
    <recommendedName>
        <fullName evidence="7">FAD-binding FR-type domain-containing protein</fullName>
    </recommendedName>
</protein>
<evidence type="ECO:0000256" key="1">
    <source>
        <dbReference type="ARBA" id="ARBA00001974"/>
    </source>
</evidence>
<evidence type="ECO:0000256" key="4">
    <source>
        <dbReference type="ARBA" id="ARBA00023002"/>
    </source>
</evidence>
<dbReference type="Gene3D" id="3.40.50.80">
    <property type="entry name" value="Nucleotide-binding domain of ferredoxin-NADP reductase (FNR) module"/>
    <property type="match status" value="1"/>
</dbReference>
<evidence type="ECO:0000313" key="8">
    <source>
        <dbReference type="EMBL" id="CAD8423797.1"/>
    </source>
</evidence>
<dbReference type="InterPro" id="IPR017938">
    <property type="entry name" value="Riboflavin_synthase-like_b-brl"/>
</dbReference>
<reference evidence="8" key="1">
    <citation type="submission" date="2021-01" db="EMBL/GenBank/DDBJ databases">
        <authorList>
            <person name="Corre E."/>
            <person name="Pelletier E."/>
            <person name="Niang G."/>
            <person name="Scheremetjew M."/>
            <person name="Finn R."/>
            <person name="Kale V."/>
            <person name="Holt S."/>
            <person name="Cochrane G."/>
            <person name="Meng A."/>
            <person name="Brown T."/>
            <person name="Cohen L."/>
        </authorList>
    </citation>
    <scope>NUCLEOTIDE SEQUENCE</scope>
    <source>
        <strain evidence="8">CCAP1064/1</strain>
    </source>
</reference>
<feature type="domain" description="FAD-binding FR-type" evidence="7">
    <location>
        <begin position="30"/>
        <end position="159"/>
    </location>
</feature>
<evidence type="ECO:0000256" key="6">
    <source>
        <dbReference type="SAM" id="SignalP"/>
    </source>
</evidence>
<dbReference type="GO" id="GO:0071949">
    <property type="term" value="F:FAD binding"/>
    <property type="evidence" value="ECO:0007669"/>
    <property type="project" value="TreeGrafter"/>
</dbReference>
<dbReference type="Gene3D" id="2.40.30.10">
    <property type="entry name" value="Translation factors"/>
    <property type="match status" value="1"/>
</dbReference>
<dbReference type="SUPFAM" id="SSF52343">
    <property type="entry name" value="Ferredoxin reductase-like, C-terminal NADP-linked domain"/>
    <property type="match status" value="1"/>
</dbReference>
<dbReference type="InterPro" id="IPR017927">
    <property type="entry name" value="FAD-bd_FR_type"/>
</dbReference>
<feature type="binding site" evidence="5">
    <location>
        <position position="125"/>
    </location>
    <ligand>
        <name>FAD</name>
        <dbReference type="ChEBI" id="CHEBI:57692"/>
    </ligand>
</feature>